<evidence type="ECO:0000313" key="8">
    <source>
        <dbReference type="EMBL" id="KMZ63615.1"/>
    </source>
</evidence>
<evidence type="ECO:0000256" key="1">
    <source>
        <dbReference type="ARBA" id="ARBA00002969"/>
    </source>
</evidence>
<evidence type="ECO:0000256" key="2">
    <source>
        <dbReference type="ARBA" id="ARBA00004966"/>
    </source>
</evidence>
<comment type="pathway">
    <text evidence="2">Secondary metabolite biosynthesis; flavonoid biosynthesis.</text>
</comment>
<keyword evidence="4" id="KW-0808">Transferase</keyword>
<evidence type="ECO:0000259" key="7">
    <source>
        <dbReference type="Pfam" id="PF00195"/>
    </source>
</evidence>
<dbReference type="GO" id="GO:0009813">
    <property type="term" value="P:flavonoid biosynthetic process"/>
    <property type="evidence" value="ECO:0007669"/>
    <property type="project" value="UniProtKB-KW"/>
</dbReference>
<dbReference type="GO" id="GO:0016210">
    <property type="term" value="F:naringenin-chalcone synthase activity"/>
    <property type="evidence" value="ECO:0007669"/>
    <property type="project" value="UniProtKB-EC"/>
</dbReference>
<dbReference type="PANTHER" id="PTHR11877">
    <property type="entry name" value="HYDROXYMETHYLGLUTARYL-COA SYNTHASE"/>
    <property type="match status" value="1"/>
</dbReference>
<dbReference type="Proteomes" id="UP000036987">
    <property type="component" value="Unassembled WGS sequence"/>
</dbReference>
<evidence type="ECO:0000313" key="9">
    <source>
        <dbReference type="Proteomes" id="UP000036987"/>
    </source>
</evidence>
<dbReference type="OrthoDB" id="785698at2759"/>
<dbReference type="SUPFAM" id="SSF53901">
    <property type="entry name" value="Thiolase-like"/>
    <property type="match status" value="1"/>
</dbReference>
<dbReference type="PANTHER" id="PTHR11877:SF14">
    <property type="entry name" value="CHALCONE SYNTHASE"/>
    <property type="match status" value="1"/>
</dbReference>
<sequence>MPGADYRLAKLLGLRPSVKRFMMYQQGCFGGGMVLRLTKDIVENNCGARVLVVCSELTAITFRGSSDKHLDNLVGQALFGDGAAAVIVGADPDLDLSLERPLFQLISASQTVSELALRSDLFVDFKSTYSRLIHNPVKHNLSNRLYMVTNDM</sequence>
<dbReference type="InterPro" id="IPR011141">
    <property type="entry name" value="Polyketide_synthase_type-III"/>
</dbReference>
<dbReference type="InterPro" id="IPR016039">
    <property type="entry name" value="Thiolase-like"/>
</dbReference>
<reference evidence="9" key="1">
    <citation type="journal article" date="2016" name="Nature">
        <title>The genome of the seagrass Zostera marina reveals angiosperm adaptation to the sea.</title>
        <authorList>
            <person name="Olsen J.L."/>
            <person name="Rouze P."/>
            <person name="Verhelst B."/>
            <person name="Lin Y.-C."/>
            <person name="Bayer T."/>
            <person name="Collen J."/>
            <person name="Dattolo E."/>
            <person name="De Paoli E."/>
            <person name="Dittami S."/>
            <person name="Maumus F."/>
            <person name="Michel G."/>
            <person name="Kersting A."/>
            <person name="Lauritano C."/>
            <person name="Lohaus R."/>
            <person name="Toepel M."/>
            <person name="Tonon T."/>
            <person name="Vanneste K."/>
            <person name="Amirebrahimi M."/>
            <person name="Brakel J."/>
            <person name="Bostroem C."/>
            <person name="Chovatia M."/>
            <person name="Grimwood J."/>
            <person name="Jenkins J.W."/>
            <person name="Jueterbock A."/>
            <person name="Mraz A."/>
            <person name="Stam W.T."/>
            <person name="Tice H."/>
            <person name="Bornberg-Bauer E."/>
            <person name="Green P.J."/>
            <person name="Pearson G.A."/>
            <person name="Procaccini G."/>
            <person name="Duarte C.M."/>
            <person name="Schmutz J."/>
            <person name="Reusch T.B.H."/>
            <person name="Van de Peer Y."/>
        </authorList>
    </citation>
    <scope>NUCLEOTIDE SEQUENCE [LARGE SCALE GENOMIC DNA]</scope>
    <source>
        <strain evidence="9">cv. Finnish</strain>
    </source>
</reference>
<dbReference type="STRING" id="29655.A0A0K9P621"/>
<comment type="function">
    <text evidence="1">The primary product of this enzyme is 4,2',4',6'-tetrahydroxychalcone (also termed naringenin-chalcone or chalcone) which can under specific conditions spontaneously isomerize into naringenin.</text>
</comment>
<protein>
    <recommendedName>
        <fullName evidence="3">chalcone synthase</fullName>
        <ecNumber evidence="3">2.3.1.74</ecNumber>
    </recommendedName>
</protein>
<dbReference type="OMA" id="PIHEAGM"/>
<name>A0A0K9P621_ZOSMR</name>
<evidence type="ECO:0000256" key="5">
    <source>
        <dbReference type="ARBA" id="ARBA00023241"/>
    </source>
</evidence>
<accession>A0A0K9P621</accession>
<organism evidence="8 9">
    <name type="scientific">Zostera marina</name>
    <name type="common">Eelgrass</name>
    <dbReference type="NCBI Taxonomy" id="29655"/>
    <lineage>
        <taxon>Eukaryota</taxon>
        <taxon>Viridiplantae</taxon>
        <taxon>Streptophyta</taxon>
        <taxon>Embryophyta</taxon>
        <taxon>Tracheophyta</taxon>
        <taxon>Spermatophyta</taxon>
        <taxon>Magnoliopsida</taxon>
        <taxon>Liliopsida</taxon>
        <taxon>Zosteraceae</taxon>
        <taxon>Zostera</taxon>
    </lineage>
</organism>
<proteinExistence type="predicted"/>
<dbReference type="EMBL" id="LFYR01001213">
    <property type="protein sequence ID" value="KMZ63615.1"/>
    <property type="molecule type" value="Genomic_DNA"/>
</dbReference>
<keyword evidence="9" id="KW-1185">Reference proteome</keyword>
<dbReference type="EC" id="2.3.1.74" evidence="3"/>
<evidence type="ECO:0000256" key="3">
    <source>
        <dbReference type="ARBA" id="ARBA00012975"/>
    </source>
</evidence>
<dbReference type="Gene3D" id="3.40.47.10">
    <property type="match status" value="1"/>
</dbReference>
<gene>
    <name evidence="8" type="ORF">ZOSMA_3G00960</name>
</gene>
<dbReference type="Pfam" id="PF00195">
    <property type="entry name" value="Chal_sti_synt_N"/>
    <property type="match status" value="1"/>
</dbReference>
<evidence type="ECO:0000256" key="4">
    <source>
        <dbReference type="ARBA" id="ARBA00022679"/>
    </source>
</evidence>
<dbReference type="InterPro" id="IPR001099">
    <property type="entry name" value="Chalcone/stilbene_synt_N"/>
</dbReference>
<evidence type="ECO:0000256" key="6">
    <source>
        <dbReference type="ARBA" id="ARBA00023315"/>
    </source>
</evidence>
<dbReference type="AlphaFoldDB" id="A0A0K9P621"/>
<keyword evidence="5" id="KW-0284">Flavonoid biosynthesis</keyword>
<comment type="caution">
    <text evidence="8">The sequence shown here is derived from an EMBL/GenBank/DDBJ whole genome shotgun (WGS) entry which is preliminary data.</text>
</comment>
<feature type="domain" description="Chalcone/stilbene synthase N-terminal" evidence="7">
    <location>
        <begin position="1"/>
        <end position="92"/>
    </location>
</feature>
<keyword evidence="6" id="KW-0012">Acyltransferase</keyword>